<evidence type="ECO:0000256" key="1">
    <source>
        <dbReference type="ARBA" id="ARBA00005495"/>
    </source>
</evidence>
<protein>
    <recommendedName>
        <fullName evidence="5">CENP-V/GFA domain-containing protein</fullName>
    </recommendedName>
</protein>
<dbReference type="RefSeq" id="XP_033673524.1">
    <property type="nucleotide sequence ID" value="XM_033811175.1"/>
</dbReference>
<gene>
    <name evidence="6" type="ORF">M409DRAFT_49188</name>
</gene>
<keyword evidence="3" id="KW-0862">Zinc</keyword>
<comment type="similarity">
    <text evidence="1">Belongs to the Gfa family.</text>
</comment>
<evidence type="ECO:0000256" key="2">
    <source>
        <dbReference type="ARBA" id="ARBA00022723"/>
    </source>
</evidence>
<dbReference type="EMBL" id="ML993580">
    <property type="protein sequence ID" value="KAF2172635.1"/>
    <property type="molecule type" value="Genomic_DNA"/>
</dbReference>
<evidence type="ECO:0000313" key="6">
    <source>
        <dbReference type="EMBL" id="KAF2172635.1"/>
    </source>
</evidence>
<dbReference type="PROSITE" id="PS51891">
    <property type="entry name" value="CENP_V_GFA"/>
    <property type="match status" value="1"/>
</dbReference>
<dbReference type="InterPro" id="IPR006913">
    <property type="entry name" value="CENP-V/GFA"/>
</dbReference>
<reference evidence="6" key="1">
    <citation type="journal article" date="2020" name="Stud. Mycol.">
        <title>101 Dothideomycetes genomes: a test case for predicting lifestyles and emergence of pathogens.</title>
        <authorList>
            <person name="Haridas S."/>
            <person name="Albert R."/>
            <person name="Binder M."/>
            <person name="Bloem J."/>
            <person name="Labutti K."/>
            <person name="Salamov A."/>
            <person name="Andreopoulos B."/>
            <person name="Baker S."/>
            <person name="Barry K."/>
            <person name="Bills G."/>
            <person name="Bluhm B."/>
            <person name="Cannon C."/>
            <person name="Castanera R."/>
            <person name="Culley D."/>
            <person name="Daum C."/>
            <person name="Ezra D."/>
            <person name="Gonzalez J."/>
            <person name="Henrissat B."/>
            <person name="Kuo A."/>
            <person name="Liang C."/>
            <person name="Lipzen A."/>
            <person name="Lutzoni F."/>
            <person name="Magnuson J."/>
            <person name="Mondo S."/>
            <person name="Nolan M."/>
            <person name="Ohm R."/>
            <person name="Pangilinan J."/>
            <person name="Park H.-J."/>
            <person name="Ramirez L."/>
            <person name="Alfaro M."/>
            <person name="Sun H."/>
            <person name="Tritt A."/>
            <person name="Yoshinaga Y."/>
            <person name="Zwiers L.-H."/>
            <person name="Turgeon B."/>
            <person name="Goodwin S."/>
            <person name="Spatafora J."/>
            <person name="Crous P."/>
            <person name="Grigoriev I."/>
        </authorList>
    </citation>
    <scope>NUCLEOTIDE SEQUENCE</scope>
    <source>
        <strain evidence="6">ATCC 36951</strain>
    </source>
</reference>
<dbReference type="PANTHER" id="PTHR33337">
    <property type="entry name" value="GFA DOMAIN-CONTAINING PROTEIN"/>
    <property type="match status" value="1"/>
</dbReference>
<dbReference type="Gene3D" id="3.90.1590.10">
    <property type="entry name" value="glutathione-dependent formaldehyde- activating enzyme (gfa)"/>
    <property type="match status" value="1"/>
</dbReference>
<evidence type="ECO:0000256" key="4">
    <source>
        <dbReference type="ARBA" id="ARBA00023239"/>
    </source>
</evidence>
<dbReference type="Proteomes" id="UP000799537">
    <property type="component" value="Unassembled WGS sequence"/>
</dbReference>
<keyword evidence="7" id="KW-1185">Reference proteome</keyword>
<evidence type="ECO:0000259" key="5">
    <source>
        <dbReference type="PROSITE" id="PS51891"/>
    </source>
</evidence>
<evidence type="ECO:0000313" key="7">
    <source>
        <dbReference type="Proteomes" id="UP000799537"/>
    </source>
</evidence>
<dbReference type="GO" id="GO:0016846">
    <property type="term" value="F:carbon-sulfur lyase activity"/>
    <property type="evidence" value="ECO:0007669"/>
    <property type="project" value="InterPro"/>
</dbReference>
<name>A0A6A6D0C4_ZASCE</name>
<dbReference type="SUPFAM" id="SSF51316">
    <property type="entry name" value="Mss4-like"/>
    <property type="match status" value="1"/>
</dbReference>
<accession>A0A6A6D0C4</accession>
<dbReference type="PANTHER" id="PTHR33337:SF43">
    <property type="entry name" value="CENP-V_GFA DOMAIN-CONTAINING PROTEIN"/>
    <property type="match status" value="1"/>
</dbReference>
<keyword evidence="2" id="KW-0479">Metal-binding</keyword>
<keyword evidence="4" id="KW-0456">Lyase</keyword>
<dbReference type="Pfam" id="PF04828">
    <property type="entry name" value="GFA"/>
    <property type="match status" value="1"/>
</dbReference>
<feature type="domain" description="CENP-V/GFA" evidence="5">
    <location>
        <begin position="20"/>
        <end position="134"/>
    </location>
</feature>
<dbReference type="GO" id="GO:0046872">
    <property type="term" value="F:metal ion binding"/>
    <property type="evidence" value="ECO:0007669"/>
    <property type="project" value="UniProtKB-KW"/>
</dbReference>
<organism evidence="6 7">
    <name type="scientific">Zasmidium cellare ATCC 36951</name>
    <dbReference type="NCBI Taxonomy" id="1080233"/>
    <lineage>
        <taxon>Eukaryota</taxon>
        <taxon>Fungi</taxon>
        <taxon>Dikarya</taxon>
        <taxon>Ascomycota</taxon>
        <taxon>Pezizomycotina</taxon>
        <taxon>Dothideomycetes</taxon>
        <taxon>Dothideomycetidae</taxon>
        <taxon>Mycosphaerellales</taxon>
        <taxon>Mycosphaerellaceae</taxon>
        <taxon>Zasmidium</taxon>
    </lineage>
</organism>
<evidence type="ECO:0000256" key="3">
    <source>
        <dbReference type="ARBA" id="ARBA00022833"/>
    </source>
</evidence>
<dbReference type="InterPro" id="IPR011057">
    <property type="entry name" value="Mss4-like_sf"/>
</dbReference>
<sequence length="169" mass="18369">MTQLTGSPADQDPSSLKDSMQGSCLCGSITVKVTLPGLFDNPIGHICHCYNCRQSSGASGMNILTVPTPNLTYTDSKNYLKTYNDTNTGSGNTVARSFCSNCGSTIGCLPVLSAPQLSMVALGLFPRIPVPEFEVFTKHRQSWLKPAAREEDQCDFAEEFPKYVGKYLQ</sequence>
<dbReference type="GeneID" id="54564447"/>
<proteinExistence type="inferred from homology"/>
<dbReference type="OrthoDB" id="2212170at2759"/>
<dbReference type="AlphaFoldDB" id="A0A6A6D0C4"/>